<keyword evidence="3 5" id="KW-1133">Transmembrane helix</keyword>
<organism evidence="6 7">
    <name type="scientific">Paenibacillus plantarum</name>
    <dbReference type="NCBI Taxonomy" id="2654975"/>
    <lineage>
        <taxon>Bacteria</taxon>
        <taxon>Bacillati</taxon>
        <taxon>Bacillota</taxon>
        <taxon>Bacilli</taxon>
        <taxon>Bacillales</taxon>
        <taxon>Paenibacillaceae</taxon>
        <taxon>Paenibacillus</taxon>
    </lineage>
</organism>
<evidence type="ECO:0008006" key="8">
    <source>
        <dbReference type="Google" id="ProtNLM"/>
    </source>
</evidence>
<protein>
    <recommendedName>
        <fullName evidence="8">Sugar ABC transporter permease</fullName>
    </recommendedName>
</protein>
<evidence type="ECO:0000256" key="1">
    <source>
        <dbReference type="ARBA" id="ARBA00004141"/>
    </source>
</evidence>
<dbReference type="InterPro" id="IPR014756">
    <property type="entry name" value="Ig_E-set"/>
</dbReference>
<evidence type="ECO:0000313" key="7">
    <source>
        <dbReference type="Proteomes" id="UP000653578"/>
    </source>
</evidence>
<dbReference type="SUPFAM" id="SSF81296">
    <property type="entry name" value="E set domains"/>
    <property type="match status" value="1"/>
</dbReference>
<gene>
    <name evidence="6" type="ORF">GC096_23265</name>
</gene>
<dbReference type="Proteomes" id="UP000653578">
    <property type="component" value="Unassembled WGS sequence"/>
</dbReference>
<dbReference type="Gene3D" id="2.60.40.10">
    <property type="entry name" value="Immunoglobulins"/>
    <property type="match status" value="1"/>
</dbReference>
<reference evidence="6 7" key="1">
    <citation type="submission" date="2019-10" db="EMBL/GenBank/DDBJ databases">
        <title>Description of Paenibacillus humi sp. nov.</title>
        <authorList>
            <person name="Carlier A."/>
            <person name="Qi S."/>
        </authorList>
    </citation>
    <scope>NUCLEOTIDE SEQUENCE [LARGE SCALE GENOMIC DNA]</scope>
    <source>
        <strain evidence="6 7">LMG 31461</strain>
    </source>
</reference>
<dbReference type="EMBL" id="WHNY01000067">
    <property type="protein sequence ID" value="NOU66972.1"/>
    <property type="molecule type" value="Genomic_DNA"/>
</dbReference>
<evidence type="ECO:0000313" key="6">
    <source>
        <dbReference type="EMBL" id="NOU66972.1"/>
    </source>
</evidence>
<dbReference type="InterPro" id="IPR013783">
    <property type="entry name" value="Ig-like_fold"/>
</dbReference>
<comment type="subcellular location">
    <subcellularLocation>
        <location evidence="1">Membrane</location>
        <topology evidence="1">Multi-pass membrane protein</topology>
    </subcellularLocation>
</comment>
<proteinExistence type="predicted"/>
<evidence type="ECO:0000256" key="4">
    <source>
        <dbReference type="ARBA" id="ARBA00023136"/>
    </source>
</evidence>
<comment type="caution">
    <text evidence="6">The sequence shown here is derived from an EMBL/GenBank/DDBJ whole genome shotgun (WGS) entry which is preliminary data.</text>
</comment>
<dbReference type="InterPro" id="IPR035906">
    <property type="entry name" value="MetI-like_sf"/>
</dbReference>
<sequence length="186" mass="21529">MSEAITTVQTKENTKKNTKKKLFSDFRDHKTYYFMLAPMIIFFILFSYLPMFGVYYAFVDYDFSKGIASKFVWFKNFEFLFQGGFDSIIWKLTKNTILYNIAFIGLNTFFQIVTQAAPAKAVLSNNNWDNDGNFNVTMNMWWGTNGTSYRLYENDVVIYSQELTNNSPSAQSATAIITNKAYTARS</sequence>
<name>A0ABX1XEQ8_9BACL</name>
<accession>A0ABX1XEQ8</accession>
<keyword evidence="7" id="KW-1185">Reference proteome</keyword>
<evidence type="ECO:0000256" key="2">
    <source>
        <dbReference type="ARBA" id="ARBA00022692"/>
    </source>
</evidence>
<dbReference type="SUPFAM" id="SSF161098">
    <property type="entry name" value="MetI-like"/>
    <property type="match status" value="1"/>
</dbReference>
<feature type="transmembrane region" description="Helical" evidence="5">
    <location>
        <begin position="32"/>
        <end position="58"/>
    </location>
</feature>
<evidence type="ECO:0000256" key="3">
    <source>
        <dbReference type="ARBA" id="ARBA00022989"/>
    </source>
</evidence>
<keyword evidence="2 5" id="KW-0812">Transmembrane</keyword>
<dbReference type="RefSeq" id="WP_171633637.1">
    <property type="nucleotide sequence ID" value="NZ_WHNY01000067.1"/>
</dbReference>
<keyword evidence="4 5" id="KW-0472">Membrane</keyword>
<evidence type="ECO:0000256" key="5">
    <source>
        <dbReference type="SAM" id="Phobius"/>
    </source>
</evidence>